<proteinExistence type="predicted"/>
<evidence type="ECO:0000313" key="2">
    <source>
        <dbReference type="Proteomes" id="UP001054837"/>
    </source>
</evidence>
<keyword evidence="2" id="KW-1185">Reference proteome</keyword>
<reference evidence="1 2" key="1">
    <citation type="submission" date="2021-06" db="EMBL/GenBank/DDBJ databases">
        <title>Caerostris darwini draft genome.</title>
        <authorList>
            <person name="Kono N."/>
            <person name="Arakawa K."/>
        </authorList>
    </citation>
    <scope>NUCLEOTIDE SEQUENCE [LARGE SCALE GENOMIC DNA]</scope>
</reference>
<sequence length="104" mass="12220">MNQFSERDAMMPMRDWTVRVRIKHLNFLIIKFFTLNSFHSRTIVCNPSHGPNSMLPRFPQIKAYRLLRSQDALHHPLVMKHVASLSPCWDGQDCSVIDGWIRQT</sequence>
<organism evidence="1 2">
    <name type="scientific">Caerostris darwini</name>
    <dbReference type="NCBI Taxonomy" id="1538125"/>
    <lineage>
        <taxon>Eukaryota</taxon>
        <taxon>Metazoa</taxon>
        <taxon>Ecdysozoa</taxon>
        <taxon>Arthropoda</taxon>
        <taxon>Chelicerata</taxon>
        <taxon>Arachnida</taxon>
        <taxon>Araneae</taxon>
        <taxon>Araneomorphae</taxon>
        <taxon>Entelegynae</taxon>
        <taxon>Araneoidea</taxon>
        <taxon>Araneidae</taxon>
        <taxon>Caerostris</taxon>
    </lineage>
</organism>
<protein>
    <submittedName>
        <fullName evidence="1">Uncharacterized protein</fullName>
    </submittedName>
</protein>
<evidence type="ECO:0000313" key="1">
    <source>
        <dbReference type="EMBL" id="GIX98079.1"/>
    </source>
</evidence>
<name>A0AAV4PLU0_9ARAC</name>
<gene>
    <name evidence="1" type="ORF">CDAR_200051</name>
</gene>
<dbReference type="Proteomes" id="UP001054837">
    <property type="component" value="Unassembled WGS sequence"/>
</dbReference>
<dbReference type="EMBL" id="BPLQ01003107">
    <property type="protein sequence ID" value="GIX98079.1"/>
    <property type="molecule type" value="Genomic_DNA"/>
</dbReference>
<accession>A0AAV4PLU0</accession>
<comment type="caution">
    <text evidence="1">The sequence shown here is derived from an EMBL/GenBank/DDBJ whole genome shotgun (WGS) entry which is preliminary data.</text>
</comment>
<dbReference type="AlphaFoldDB" id="A0AAV4PLU0"/>